<dbReference type="SMART" id="SM00320">
    <property type="entry name" value="WD40"/>
    <property type="match status" value="3"/>
</dbReference>
<sequence>VWTVAYSPNGTKIASGVEGCTISIWNAATGKQQTQPLSHGKTVCSIVWSPDSRRIISACNDGQIHFWSAPVASGAQLGSPLQAHFDKINLLAISPNGELIASHGASRDHTARVWSTSTRKPFGRVLQHADRVSTIAFSPDGQHVVTGDVQNTIFLWD</sequence>
<dbReference type="SUPFAM" id="SSF50978">
    <property type="entry name" value="WD40 repeat-like"/>
    <property type="match status" value="1"/>
</dbReference>
<evidence type="ECO:0000313" key="4">
    <source>
        <dbReference type="EMBL" id="KAG1824918.1"/>
    </source>
</evidence>
<feature type="non-terminal residue" evidence="4">
    <location>
        <position position="157"/>
    </location>
</feature>
<reference evidence="4" key="1">
    <citation type="journal article" date="2020" name="New Phytol.">
        <title>Comparative genomics reveals dynamic genome evolution in host specialist ectomycorrhizal fungi.</title>
        <authorList>
            <person name="Lofgren L.A."/>
            <person name="Nguyen N.H."/>
            <person name="Vilgalys R."/>
            <person name="Ruytinx J."/>
            <person name="Liao H.L."/>
            <person name="Branco S."/>
            <person name="Kuo A."/>
            <person name="LaButti K."/>
            <person name="Lipzen A."/>
            <person name="Andreopoulos W."/>
            <person name="Pangilinan J."/>
            <person name="Riley R."/>
            <person name="Hundley H."/>
            <person name="Na H."/>
            <person name="Barry K."/>
            <person name="Grigoriev I.V."/>
            <person name="Stajich J.E."/>
            <person name="Kennedy P.G."/>
        </authorList>
    </citation>
    <scope>NUCLEOTIDE SEQUENCE</scope>
    <source>
        <strain evidence="4">MN1</strain>
    </source>
</reference>
<accession>A0A9P7EMK2</accession>
<dbReference type="AlphaFoldDB" id="A0A9P7EMK2"/>
<evidence type="ECO:0000256" key="2">
    <source>
        <dbReference type="ARBA" id="ARBA00022737"/>
    </source>
</evidence>
<evidence type="ECO:0000313" key="5">
    <source>
        <dbReference type="Proteomes" id="UP000807769"/>
    </source>
</evidence>
<evidence type="ECO:0000256" key="3">
    <source>
        <dbReference type="PROSITE-ProRule" id="PRU00221"/>
    </source>
</evidence>
<dbReference type="InterPro" id="IPR015943">
    <property type="entry name" value="WD40/YVTN_repeat-like_dom_sf"/>
</dbReference>
<dbReference type="EMBL" id="JABBWG010000003">
    <property type="protein sequence ID" value="KAG1824918.1"/>
    <property type="molecule type" value="Genomic_DNA"/>
</dbReference>
<protein>
    <submittedName>
        <fullName evidence="4">WD40-repeat-containing domain protein</fullName>
    </submittedName>
</protein>
<feature type="repeat" description="WD" evidence="3">
    <location>
        <begin position="1"/>
        <end position="35"/>
    </location>
</feature>
<dbReference type="PROSITE" id="PS50082">
    <property type="entry name" value="WD_REPEATS_2"/>
    <property type="match status" value="3"/>
</dbReference>
<comment type="caution">
    <text evidence="4">The sequence shown here is derived from an EMBL/GenBank/DDBJ whole genome shotgun (WGS) entry which is preliminary data.</text>
</comment>
<dbReference type="PANTHER" id="PTHR19848:SF8">
    <property type="entry name" value="F-BOX AND WD REPEAT DOMAIN CONTAINING 7"/>
    <property type="match status" value="1"/>
</dbReference>
<feature type="repeat" description="WD" evidence="3">
    <location>
        <begin position="125"/>
        <end position="157"/>
    </location>
</feature>
<dbReference type="RefSeq" id="XP_041198635.1">
    <property type="nucleotide sequence ID" value="XM_041329593.1"/>
</dbReference>
<dbReference type="PANTHER" id="PTHR19848">
    <property type="entry name" value="WD40 REPEAT PROTEIN"/>
    <property type="match status" value="1"/>
</dbReference>
<keyword evidence="1 3" id="KW-0853">WD repeat</keyword>
<dbReference type="InterPro" id="IPR036322">
    <property type="entry name" value="WD40_repeat_dom_sf"/>
</dbReference>
<dbReference type="Proteomes" id="UP000807769">
    <property type="component" value="Unassembled WGS sequence"/>
</dbReference>
<keyword evidence="2" id="KW-0677">Repeat</keyword>
<proteinExistence type="predicted"/>
<keyword evidence="5" id="KW-1185">Reference proteome</keyword>
<dbReference type="Pfam" id="PF00400">
    <property type="entry name" value="WD40"/>
    <property type="match status" value="4"/>
</dbReference>
<name>A0A9P7EMK2_9AGAM</name>
<organism evidence="4 5">
    <name type="scientific">Suillus subaureus</name>
    <dbReference type="NCBI Taxonomy" id="48587"/>
    <lineage>
        <taxon>Eukaryota</taxon>
        <taxon>Fungi</taxon>
        <taxon>Dikarya</taxon>
        <taxon>Basidiomycota</taxon>
        <taxon>Agaricomycotina</taxon>
        <taxon>Agaricomycetes</taxon>
        <taxon>Agaricomycetidae</taxon>
        <taxon>Boletales</taxon>
        <taxon>Suillineae</taxon>
        <taxon>Suillaceae</taxon>
        <taxon>Suillus</taxon>
    </lineage>
</organism>
<dbReference type="GeneID" id="64623610"/>
<feature type="repeat" description="WD" evidence="3">
    <location>
        <begin position="36"/>
        <end position="68"/>
    </location>
</feature>
<evidence type="ECO:0000256" key="1">
    <source>
        <dbReference type="ARBA" id="ARBA00022574"/>
    </source>
</evidence>
<feature type="non-terminal residue" evidence="4">
    <location>
        <position position="1"/>
    </location>
</feature>
<dbReference type="PROSITE" id="PS50294">
    <property type="entry name" value="WD_REPEATS_REGION"/>
    <property type="match status" value="2"/>
</dbReference>
<dbReference type="Gene3D" id="2.130.10.10">
    <property type="entry name" value="YVTN repeat-like/Quinoprotein amine dehydrogenase"/>
    <property type="match status" value="1"/>
</dbReference>
<dbReference type="OrthoDB" id="2654985at2759"/>
<gene>
    <name evidence="4" type="ORF">BJ212DRAFT_1241309</name>
</gene>
<dbReference type="InterPro" id="IPR001680">
    <property type="entry name" value="WD40_rpt"/>
</dbReference>